<protein>
    <recommendedName>
        <fullName evidence="4">J domain-containing protein</fullName>
    </recommendedName>
</protein>
<evidence type="ECO:0008006" key="4">
    <source>
        <dbReference type="Google" id="ProtNLM"/>
    </source>
</evidence>
<evidence type="ECO:0000256" key="1">
    <source>
        <dbReference type="SAM" id="MobiDB-lite"/>
    </source>
</evidence>
<dbReference type="CDD" id="cd06257">
    <property type="entry name" value="DnaJ"/>
    <property type="match status" value="1"/>
</dbReference>
<keyword evidence="3" id="KW-1185">Reference proteome</keyword>
<dbReference type="InterPro" id="IPR036869">
    <property type="entry name" value="J_dom_sf"/>
</dbReference>
<feature type="compositionally biased region" description="Basic and acidic residues" evidence="1">
    <location>
        <begin position="122"/>
        <end position="131"/>
    </location>
</feature>
<dbReference type="OrthoDB" id="445556at2759"/>
<evidence type="ECO:0000313" key="2">
    <source>
        <dbReference type="EMBL" id="CAE7575975.1"/>
    </source>
</evidence>
<dbReference type="InterPro" id="IPR001623">
    <property type="entry name" value="DnaJ_domain"/>
</dbReference>
<dbReference type="EMBL" id="CAJNDS010002731">
    <property type="protein sequence ID" value="CAE7575975.1"/>
    <property type="molecule type" value="Genomic_DNA"/>
</dbReference>
<dbReference type="SUPFAM" id="SSF46565">
    <property type="entry name" value="Chaperone J-domain"/>
    <property type="match status" value="1"/>
</dbReference>
<accession>A0A812URR0</accession>
<proteinExistence type="predicted"/>
<gene>
    <name evidence="2" type="ORF">SNAT2548_LOCUS32853</name>
</gene>
<dbReference type="Proteomes" id="UP000604046">
    <property type="component" value="Unassembled WGS sequence"/>
</dbReference>
<name>A0A812URR0_9DINO</name>
<dbReference type="Gene3D" id="1.10.287.110">
    <property type="entry name" value="DnaJ domain"/>
    <property type="match status" value="1"/>
</dbReference>
<organism evidence="2 3">
    <name type="scientific">Symbiodinium natans</name>
    <dbReference type="NCBI Taxonomy" id="878477"/>
    <lineage>
        <taxon>Eukaryota</taxon>
        <taxon>Sar</taxon>
        <taxon>Alveolata</taxon>
        <taxon>Dinophyceae</taxon>
        <taxon>Suessiales</taxon>
        <taxon>Symbiodiniaceae</taxon>
        <taxon>Symbiodinium</taxon>
    </lineage>
</organism>
<comment type="caution">
    <text evidence="2">The sequence shown here is derived from an EMBL/GenBank/DDBJ whole genome shotgun (WGS) entry which is preliminary data.</text>
</comment>
<evidence type="ECO:0000313" key="3">
    <source>
        <dbReference type="Proteomes" id="UP000604046"/>
    </source>
</evidence>
<reference evidence="2" key="1">
    <citation type="submission" date="2021-02" db="EMBL/GenBank/DDBJ databases">
        <authorList>
            <person name="Dougan E. K."/>
            <person name="Rhodes N."/>
            <person name="Thang M."/>
            <person name="Chan C."/>
        </authorList>
    </citation>
    <scope>NUCLEOTIDE SEQUENCE</scope>
</reference>
<sequence>MIVDAAAKATAGDVQCAARLNSGATQAELRSAYYKRAKLLHPDIAGEASHADFRRLREDYDEATKLMQNQASTDPGAFREEQTWDLGGQRWKPGAFGGNFHGNSAGFQEGEVNFDPHAFRERQRSHARQEAKGYSYQAAGRGSSASDGKRAFNPAHVFKGTLLMSGAFFAGNSLLRHWRQEAADFRRVYT</sequence>
<feature type="region of interest" description="Disordered" evidence="1">
    <location>
        <begin position="122"/>
        <end position="149"/>
    </location>
</feature>
<dbReference type="AlphaFoldDB" id="A0A812URR0"/>